<name>A0ABU6VDC9_9FABA</name>
<evidence type="ECO:0000256" key="1">
    <source>
        <dbReference type="SAM" id="MobiDB-lite"/>
    </source>
</evidence>
<evidence type="ECO:0000313" key="2">
    <source>
        <dbReference type="EMBL" id="MED6171571.1"/>
    </source>
</evidence>
<proteinExistence type="predicted"/>
<protein>
    <submittedName>
        <fullName evidence="2">Uncharacterized protein</fullName>
    </submittedName>
</protein>
<comment type="caution">
    <text evidence="2">The sequence shown here is derived from an EMBL/GenBank/DDBJ whole genome shotgun (WGS) entry which is preliminary data.</text>
</comment>
<organism evidence="2 3">
    <name type="scientific">Stylosanthes scabra</name>
    <dbReference type="NCBI Taxonomy" id="79078"/>
    <lineage>
        <taxon>Eukaryota</taxon>
        <taxon>Viridiplantae</taxon>
        <taxon>Streptophyta</taxon>
        <taxon>Embryophyta</taxon>
        <taxon>Tracheophyta</taxon>
        <taxon>Spermatophyta</taxon>
        <taxon>Magnoliopsida</taxon>
        <taxon>eudicotyledons</taxon>
        <taxon>Gunneridae</taxon>
        <taxon>Pentapetalae</taxon>
        <taxon>rosids</taxon>
        <taxon>fabids</taxon>
        <taxon>Fabales</taxon>
        <taxon>Fabaceae</taxon>
        <taxon>Papilionoideae</taxon>
        <taxon>50 kb inversion clade</taxon>
        <taxon>dalbergioids sensu lato</taxon>
        <taxon>Dalbergieae</taxon>
        <taxon>Pterocarpus clade</taxon>
        <taxon>Stylosanthes</taxon>
    </lineage>
</organism>
<gene>
    <name evidence="2" type="ORF">PIB30_041867</name>
</gene>
<dbReference type="EMBL" id="JASCZI010151269">
    <property type="protein sequence ID" value="MED6171571.1"/>
    <property type="molecule type" value="Genomic_DNA"/>
</dbReference>
<sequence length="164" mass="18308">MAPNGPSPSVKGKGKAYGPPTRASPMLADLRSQRSQRIAAIGRTFFQAPKEQEVIIVSSDLEPEPMIGGKEEDAGMEEEEEEEDHEKDPEEENAAEEGVREEDDFANYWALVRSDSENSVGNDYHFWNYDGDLPNWGTQNQPTALLEAAQDLLQQTSRRMIAPQ</sequence>
<feature type="region of interest" description="Disordered" evidence="1">
    <location>
        <begin position="1"/>
        <end position="31"/>
    </location>
</feature>
<dbReference type="Proteomes" id="UP001341840">
    <property type="component" value="Unassembled WGS sequence"/>
</dbReference>
<keyword evidence="3" id="KW-1185">Reference proteome</keyword>
<accession>A0ABU6VDC9</accession>
<feature type="compositionally biased region" description="Acidic residues" evidence="1">
    <location>
        <begin position="74"/>
        <end position="102"/>
    </location>
</feature>
<evidence type="ECO:0000313" key="3">
    <source>
        <dbReference type="Proteomes" id="UP001341840"/>
    </source>
</evidence>
<reference evidence="2 3" key="1">
    <citation type="journal article" date="2023" name="Plants (Basel)">
        <title>Bridging the Gap: Combining Genomics and Transcriptomics Approaches to Understand Stylosanthes scabra, an Orphan Legume from the Brazilian Caatinga.</title>
        <authorList>
            <person name="Ferreira-Neto J.R.C."/>
            <person name="da Silva M.D."/>
            <person name="Binneck E."/>
            <person name="de Melo N.F."/>
            <person name="da Silva R.H."/>
            <person name="de Melo A.L.T.M."/>
            <person name="Pandolfi V."/>
            <person name="Bustamante F.O."/>
            <person name="Brasileiro-Vidal A.C."/>
            <person name="Benko-Iseppon A.M."/>
        </authorList>
    </citation>
    <scope>NUCLEOTIDE SEQUENCE [LARGE SCALE GENOMIC DNA]</scope>
    <source>
        <tissue evidence="2">Leaves</tissue>
    </source>
</reference>
<feature type="region of interest" description="Disordered" evidence="1">
    <location>
        <begin position="56"/>
        <end position="102"/>
    </location>
</feature>